<evidence type="ECO:0000313" key="2">
    <source>
        <dbReference type="EMBL" id="MFF0500923.1"/>
    </source>
</evidence>
<feature type="compositionally biased region" description="Basic and acidic residues" evidence="1">
    <location>
        <begin position="117"/>
        <end position="128"/>
    </location>
</feature>
<evidence type="ECO:0000313" key="3">
    <source>
        <dbReference type="Proteomes" id="UP001601442"/>
    </source>
</evidence>
<dbReference type="Proteomes" id="UP001601442">
    <property type="component" value="Unassembled WGS sequence"/>
</dbReference>
<organism evidence="2 3">
    <name type="scientific">Nocardia aobensis</name>
    <dbReference type="NCBI Taxonomy" id="257277"/>
    <lineage>
        <taxon>Bacteria</taxon>
        <taxon>Bacillati</taxon>
        <taxon>Actinomycetota</taxon>
        <taxon>Actinomycetes</taxon>
        <taxon>Mycobacteriales</taxon>
        <taxon>Nocardiaceae</taxon>
        <taxon>Nocardia</taxon>
    </lineage>
</organism>
<feature type="region of interest" description="Disordered" evidence="1">
    <location>
        <begin position="27"/>
        <end position="63"/>
    </location>
</feature>
<feature type="compositionally biased region" description="Basic and acidic residues" evidence="1">
    <location>
        <begin position="27"/>
        <end position="44"/>
    </location>
</feature>
<reference evidence="2 3" key="1">
    <citation type="submission" date="2024-10" db="EMBL/GenBank/DDBJ databases">
        <title>The Natural Products Discovery Center: Release of the First 8490 Sequenced Strains for Exploring Actinobacteria Biosynthetic Diversity.</title>
        <authorList>
            <person name="Kalkreuter E."/>
            <person name="Kautsar S.A."/>
            <person name="Yang D."/>
            <person name="Bader C.D."/>
            <person name="Teijaro C.N."/>
            <person name="Fluegel L."/>
            <person name="Davis C.M."/>
            <person name="Simpson J.R."/>
            <person name="Lauterbach L."/>
            <person name="Steele A.D."/>
            <person name="Gui C."/>
            <person name="Meng S."/>
            <person name="Li G."/>
            <person name="Viehrig K."/>
            <person name="Ye F."/>
            <person name="Su P."/>
            <person name="Kiefer A.F."/>
            <person name="Nichols A."/>
            <person name="Cepeda A.J."/>
            <person name="Yan W."/>
            <person name="Fan B."/>
            <person name="Jiang Y."/>
            <person name="Adhikari A."/>
            <person name="Zheng C.-J."/>
            <person name="Schuster L."/>
            <person name="Cowan T.M."/>
            <person name="Smanski M.J."/>
            <person name="Chevrette M.G."/>
            <person name="De Carvalho L.P.S."/>
            <person name="Shen B."/>
        </authorList>
    </citation>
    <scope>NUCLEOTIDE SEQUENCE [LARGE SCALE GENOMIC DNA]</scope>
    <source>
        <strain evidence="2 3">NPDC004119</strain>
    </source>
</reference>
<feature type="compositionally biased region" description="Basic and acidic residues" evidence="1">
    <location>
        <begin position="403"/>
        <end position="413"/>
    </location>
</feature>
<evidence type="ECO:0000256" key="1">
    <source>
        <dbReference type="SAM" id="MobiDB-lite"/>
    </source>
</evidence>
<name>A0ABW6PCP0_9NOCA</name>
<feature type="region of interest" description="Disordered" evidence="1">
    <location>
        <begin position="393"/>
        <end position="413"/>
    </location>
</feature>
<accession>A0ABW6PCP0</accession>
<feature type="region of interest" description="Disordered" evidence="1">
    <location>
        <begin position="117"/>
        <end position="147"/>
    </location>
</feature>
<keyword evidence="3" id="KW-1185">Reference proteome</keyword>
<comment type="caution">
    <text evidence="2">The sequence shown here is derived from an EMBL/GenBank/DDBJ whole genome shotgun (WGS) entry which is preliminary data.</text>
</comment>
<dbReference type="EMBL" id="JBIAMT010000007">
    <property type="protein sequence ID" value="MFF0500923.1"/>
    <property type="molecule type" value="Genomic_DNA"/>
</dbReference>
<proteinExistence type="predicted"/>
<gene>
    <name evidence="2" type="ORF">ACFYU5_31315</name>
</gene>
<protein>
    <submittedName>
        <fullName evidence="2">Uncharacterized protein</fullName>
    </submittedName>
</protein>
<dbReference type="RefSeq" id="WP_387400630.1">
    <property type="nucleotide sequence ID" value="NZ_JBIAMT010000007.1"/>
</dbReference>
<sequence>MHLPDRTLGRPGDRRCRECGRVDLEFPAERDARGGSGDRSDRAADGIGGRARGEFAGSRPGLVDEPLGQAVGAQLRAHRTADSARNALGEQPFHFLAGETTALTLRHLQQTRARVDTGALRHTDDRGLGQRPGGDLLDQPLDDLTDGQARGDLRRSLLGRGGGCPDTRTCRGDRLDHLDREDHQGRDDDVFRMFDIGGGVVEVLAQSLDFLDQARPQAFVARDLIPELLDRLVRLAVDGGQGGVGDRSAIGLNFGQGVGELIPAVGEPPHRGLVTLRPITGADNIFRDPLQFGGDFDTHIRRRSELGLGDRTGVGLVLCLQRFGRGAHIARHTAEDGAEIVAGRDGLTGRIDVPLRELLADFVVTPASALGLDDPLQVLHRGDHPVRDVVVPGLGRPQGGRVGLERAHRSPRR</sequence>